<gene>
    <name evidence="2" type="ORF">NCTC10865_03514</name>
</gene>
<name>A0A376RJI3_ECOLX</name>
<sequence>MAAINTKVKKAVIPVAGLGNQDVAGDESHPERDAATCR</sequence>
<evidence type="ECO:0000313" key="3">
    <source>
        <dbReference type="Proteomes" id="UP000254159"/>
    </source>
</evidence>
<protein>
    <submittedName>
        <fullName evidence="2">Uncharacterized protein</fullName>
    </submittedName>
</protein>
<proteinExistence type="predicted"/>
<organism evidence="2 3">
    <name type="scientific">Escherichia coli</name>
    <dbReference type="NCBI Taxonomy" id="562"/>
    <lineage>
        <taxon>Bacteria</taxon>
        <taxon>Pseudomonadati</taxon>
        <taxon>Pseudomonadota</taxon>
        <taxon>Gammaproteobacteria</taxon>
        <taxon>Enterobacterales</taxon>
        <taxon>Enterobacteriaceae</taxon>
        <taxon>Escherichia</taxon>
    </lineage>
</organism>
<dbReference type="EMBL" id="UGCD01000002">
    <property type="protein sequence ID" value="STI18190.1"/>
    <property type="molecule type" value="Genomic_DNA"/>
</dbReference>
<evidence type="ECO:0000313" key="2">
    <source>
        <dbReference type="EMBL" id="STI18190.1"/>
    </source>
</evidence>
<feature type="compositionally biased region" description="Basic and acidic residues" evidence="1">
    <location>
        <begin position="26"/>
        <end position="38"/>
    </location>
</feature>
<evidence type="ECO:0000256" key="1">
    <source>
        <dbReference type="SAM" id="MobiDB-lite"/>
    </source>
</evidence>
<accession>A0A376RJI3</accession>
<dbReference type="AlphaFoldDB" id="A0A376RJI3"/>
<reference evidence="2 3" key="1">
    <citation type="submission" date="2018-06" db="EMBL/GenBank/DDBJ databases">
        <authorList>
            <consortium name="Pathogen Informatics"/>
            <person name="Doyle S."/>
        </authorList>
    </citation>
    <scope>NUCLEOTIDE SEQUENCE [LARGE SCALE GENOMIC DNA]</scope>
    <source>
        <strain evidence="2 3">NCTC10865</strain>
    </source>
</reference>
<feature type="region of interest" description="Disordered" evidence="1">
    <location>
        <begin position="17"/>
        <end position="38"/>
    </location>
</feature>
<dbReference type="Proteomes" id="UP000254159">
    <property type="component" value="Unassembled WGS sequence"/>
</dbReference>